<protein>
    <submittedName>
        <fullName evidence="2">Uncharacterized protein</fullName>
    </submittedName>
</protein>
<evidence type="ECO:0000313" key="2">
    <source>
        <dbReference type="EMBL" id="KAG5678079.1"/>
    </source>
</evidence>
<accession>A0A9J6C7Z7</accession>
<reference evidence="2" key="1">
    <citation type="submission" date="2021-03" db="EMBL/GenBank/DDBJ databases">
        <title>Chromosome level genome of the anhydrobiotic midge Polypedilum vanderplanki.</title>
        <authorList>
            <person name="Yoshida Y."/>
            <person name="Kikawada T."/>
            <person name="Gusev O."/>
        </authorList>
    </citation>
    <scope>NUCLEOTIDE SEQUENCE</scope>
    <source>
        <strain evidence="2">NIAS01</strain>
        <tissue evidence="2">Whole body or cell culture</tissue>
    </source>
</reference>
<feature type="compositionally biased region" description="Low complexity" evidence="1">
    <location>
        <begin position="27"/>
        <end position="49"/>
    </location>
</feature>
<evidence type="ECO:0000256" key="1">
    <source>
        <dbReference type="SAM" id="MobiDB-lite"/>
    </source>
</evidence>
<organism evidence="2 3">
    <name type="scientific">Polypedilum vanderplanki</name>
    <name type="common">Sleeping chironomid midge</name>
    <dbReference type="NCBI Taxonomy" id="319348"/>
    <lineage>
        <taxon>Eukaryota</taxon>
        <taxon>Metazoa</taxon>
        <taxon>Ecdysozoa</taxon>
        <taxon>Arthropoda</taxon>
        <taxon>Hexapoda</taxon>
        <taxon>Insecta</taxon>
        <taxon>Pterygota</taxon>
        <taxon>Neoptera</taxon>
        <taxon>Endopterygota</taxon>
        <taxon>Diptera</taxon>
        <taxon>Nematocera</taxon>
        <taxon>Chironomoidea</taxon>
        <taxon>Chironomidae</taxon>
        <taxon>Chironominae</taxon>
        <taxon>Polypedilum</taxon>
        <taxon>Polypedilum</taxon>
    </lineage>
</organism>
<dbReference type="Proteomes" id="UP001107558">
    <property type="component" value="Chromosome 2"/>
</dbReference>
<sequence length="193" mass="21560">MPFIEDELLWCPSNDGRMVTDYQSIQDMSDAAAQQQQIQPQSQPQALQPTSNQNQDLENCDLANLESLNVNDSDELLRQLTENTFELETFFSEFSTADIKEENNNDVQIDSTNQNPQSNSFLTGNEVNVEANLAILQNRLLSASSKFGITLIKGEFIVKDLNSISCMSDVSMLAHADFSKKRNDISISLVCTP</sequence>
<comment type="caution">
    <text evidence="2">The sequence shown here is derived from an EMBL/GenBank/DDBJ whole genome shotgun (WGS) entry which is preliminary data.</text>
</comment>
<dbReference type="AlphaFoldDB" id="A0A9J6C7Z7"/>
<dbReference type="EMBL" id="JADBJN010000002">
    <property type="protein sequence ID" value="KAG5678079.1"/>
    <property type="molecule type" value="Genomic_DNA"/>
</dbReference>
<dbReference type="OrthoDB" id="6731210at2759"/>
<gene>
    <name evidence="2" type="ORF">PVAND_007781</name>
</gene>
<feature type="region of interest" description="Disordered" evidence="1">
    <location>
        <begin position="27"/>
        <end position="55"/>
    </location>
</feature>
<name>A0A9J6C7Z7_POLVA</name>
<evidence type="ECO:0000313" key="3">
    <source>
        <dbReference type="Proteomes" id="UP001107558"/>
    </source>
</evidence>
<proteinExistence type="predicted"/>
<keyword evidence="3" id="KW-1185">Reference proteome</keyword>